<evidence type="ECO:0000313" key="2">
    <source>
        <dbReference type="Proteomes" id="UP001143548"/>
    </source>
</evidence>
<evidence type="ECO:0000313" key="1">
    <source>
        <dbReference type="EMBL" id="GKZ20882.1"/>
    </source>
</evidence>
<dbReference type="Pfam" id="PF12311">
    <property type="entry name" value="DUF3632"/>
    <property type="match status" value="1"/>
</dbReference>
<protein>
    <submittedName>
        <fullName evidence="1">Uncharacterized protein</fullName>
    </submittedName>
</protein>
<proteinExistence type="predicted"/>
<dbReference type="InterPro" id="IPR053204">
    <property type="entry name" value="Oxopyrrolidines_Biosynth-assoc"/>
</dbReference>
<dbReference type="Proteomes" id="UP001143548">
    <property type="component" value="Unassembled WGS sequence"/>
</dbReference>
<dbReference type="PANTHER" id="PTHR38797">
    <property type="entry name" value="NUCLEAR PORE COMPLEX PROTEIN NUP85-RELATED"/>
    <property type="match status" value="1"/>
</dbReference>
<sequence length="279" mass="32017">MAWLELFGGENEVNREMKGTYSRLGAFRIIKECLEPHSTMTVEQTAQALHELLPAPDDRAFPGGGDLFGNLILELSQQIDYDNAAQDCLVQVLQRLQDSDRVKKHIRAGAAGQGYGRYESMPQMMFSLEYYAASRLDKEKNEEYFLNLRAFIARLCRAGVMQGQAWLVEEMRIALEDSLPGGNIDIVSIMGAAIIILFAGEWLYNEVVRAPKCHEIDHNDLWETGTYYNGPRHGLARWKHWQRQLVRVDQTVRLDQESRRLILRAAWYMQGMAQCLVLY</sequence>
<accession>A0A9W5YPT7</accession>
<dbReference type="EMBL" id="BROQ01000033">
    <property type="protein sequence ID" value="GKZ20882.1"/>
    <property type="molecule type" value="Genomic_DNA"/>
</dbReference>
<organism evidence="1 2">
    <name type="scientific">Aspergillus brasiliensis</name>
    <dbReference type="NCBI Taxonomy" id="319629"/>
    <lineage>
        <taxon>Eukaryota</taxon>
        <taxon>Fungi</taxon>
        <taxon>Dikarya</taxon>
        <taxon>Ascomycota</taxon>
        <taxon>Pezizomycotina</taxon>
        <taxon>Eurotiomycetes</taxon>
        <taxon>Eurotiomycetidae</taxon>
        <taxon>Eurotiales</taxon>
        <taxon>Aspergillaceae</taxon>
        <taxon>Aspergillus</taxon>
        <taxon>Aspergillus subgen. Circumdati</taxon>
    </lineage>
</organism>
<comment type="caution">
    <text evidence="1">The sequence shown here is derived from an EMBL/GenBank/DDBJ whole genome shotgun (WGS) entry which is preliminary data.</text>
</comment>
<gene>
    <name evidence="1" type="ORF">AbraCBS73388_006510</name>
</gene>
<name>A0A9W5YPT7_9EURO</name>
<dbReference type="AlphaFoldDB" id="A0A9W5YPT7"/>
<dbReference type="PANTHER" id="PTHR38797:SF4">
    <property type="entry name" value="NUCLEAR PORE COMPLEX PROTEIN NUP85"/>
    <property type="match status" value="1"/>
</dbReference>
<reference evidence="1" key="1">
    <citation type="submission" date="2022-07" db="EMBL/GenBank/DDBJ databases">
        <title>Taxonomy of Aspergillus series Nigri: significant species reduction supported by multi-species coalescent approaches.</title>
        <authorList>
            <person name="Bian C."/>
            <person name="Kusuya Y."/>
            <person name="Sklenar F."/>
            <person name="D'hooge E."/>
            <person name="Yaguchi T."/>
            <person name="Takahashi H."/>
            <person name="Hubka V."/>
        </authorList>
    </citation>
    <scope>NUCLEOTIDE SEQUENCE</scope>
    <source>
        <strain evidence="1">CBS 733.88</strain>
    </source>
</reference>
<dbReference type="InterPro" id="IPR022085">
    <property type="entry name" value="OpdG"/>
</dbReference>